<accession>A0A8J7FLT8</accession>
<feature type="transmembrane region" description="Helical" evidence="12">
    <location>
        <begin position="67"/>
        <end position="86"/>
    </location>
</feature>
<evidence type="ECO:0000256" key="11">
    <source>
        <dbReference type="ARBA" id="ARBA00023303"/>
    </source>
</evidence>
<organism evidence="14 15">
    <name type="scientific">Faecalibacter rhinopitheci</name>
    <dbReference type="NCBI Taxonomy" id="2779678"/>
    <lineage>
        <taxon>Bacteria</taxon>
        <taxon>Pseudomonadati</taxon>
        <taxon>Bacteroidota</taxon>
        <taxon>Flavobacteriia</taxon>
        <taxon>Flavobacteriales</taxon>
        <taxon>Weeksellaceae</taxon>
        <taxon>Faecalibacter</taxon>
    </lineage>
</organism>
<evidence type="ECO:0000256" key="2">
    <source>
        <dbReference type="ARBA" id="ARBA00022448"/>
    </source>
</evidence>
<evidence type="ECO:0000256" key="1">
    <source>
        <dbReference type="ARBA" id="ARBA00004141"/>
    </source>
</evidence>
<dbReference type="AlphaFoldDB" id="A0A8J7FLT8"/>
<dbReference type="InterPro" id="IPR005821">
    <property type="entry name" value="Ion_trans_dom"/>
</dbReference>
<keyword evidence="9" id="KW-0406">Ion transport</keyword>
<gene>
    <name evidence="14" type="ORF">IM532_03055</name>
</gene>
<dbReference type="InterPro" id="IPR028325">
    <property type="entry name" value="VG_K_chnl"/>
</dbReference>
<proteinExistence type="predicted"/>
<evidence type="ECO:0000256" key="5">
    <source>
        <dbReference type="ARBA" id="ARBA00022826"/>
    </source>
</evidence>
<evidence type="ECO:0000256" key="10">
    <source>
        <dbReference type="ARBA" id="ARBA00023136"/>
    </source>
</evidence>
<evidence type="ECO:0000256" key="12">
    <source>
        <dbReference type="SAM" id="Phobius"/>
    </source>
</evidence>
<reference evidence="14" key="1">
    <citation type="submission" date="2020-10" db="EMBL/GenBank/DDBJ databases">
        <authorList>
            <person name="Lu T."/>
            <person name="Wang Q."/>
            <person name="Han X."/>
        </authorList>
    </citation>
    <scope>NUCLEOTIDE SEQUENCE</scope>
    <source>
        <strain evidence="14">WQ 117</strain>
    </source>
</reference>
<evidence type="ECO:0000256" key="7">
    <source>
        <dbReference type="ARBA" id="ARBA00022958"/>
    </source>
</evidence>
<evidence type="ECO:0000313" key="14">
    <source>
        <dbReference type="EMBL" id="MBF0596445.1"/>
    </source>
</evidence>
<evidence type="ECO:0000256" key="8">
    <source>
        <dbReference type="ARBA" id="ARBA00022989"/>
    </source>
</evidence>
<evidence type="ECO:0000259" key="13">
    <source>
        <dbReference type="Pfam" id="PF00520"/>
    </source>
</evidence>
<evidence type="ECO:0000256" key="9">
    <source>
        <dbReference type="ARBA" id="ARBA00023065"/>
    </source>
</evidence>
<dbReference type="Gene3D" id="1.20.120.350">
    <property type="entry name" value="Voltage-gated potassium channels. Chain C"/>
    <property type="match status" value="1"/>
</dbReference>
<keyword evidence="11" id="KW-0407">Ion channel</keyword>
<keyword evidence="10 12" id="KW-0472">Membrane</keyword>
<sequence length="292" mass="33100">MLNKLFSLLKMNQNQKEHYKQRIFDTIFEANTPKGKLFDICLLFLILISVGLVVLESVPTINARYHTILITLEWILTILFTIEYILRIISVKNPIRYIFSFYGIIDLLSILPFYIALVFPAGKFLANIRILRLLRVFRIFGLTRFTHGKNVLVLGLKESRDKIVVFLSFIILIVVVIGSVMYMIERNHPESGFTSIPISIYWAVVTLTTVGYGDVAPVTGFGQFLASVVMVIGYGIIAVPTGIVSMEINKASNSKEQIPHNTEVCPNCGDDYHLDGSKYCKTCGNELNPRYY</sequence>
<keyword evidence="3" id="KW-0633">Potassium transport</keyword>
<dbReference type="PRINTS" id="PR00169">
    <property type="entry name" value="KCHANNEL"/>
</dbReference>
<dbReference type="SUPFAM" id="SSF81324">
    <property type="entry name" value="Voltage-gated potassium channels"/>
    <property type="match status" value="1"/>
</dbReference>
<dbReference type="GO" id="GO:0008076">
    <property type="term" value="C:voltage-gated potassium channel complex"/>
    <property type="evidence" value="ECO:0007669"/>
    <property type="project" value="InterPro"/>
</dbReference>
<dbReference type="InterPro" id="IPR027359">
    <property type="entry name" value="Volt_channel_dom_sf"/>
</dbReference>
<dbReference type="GO" id="GO:0005249">
    <property type="term" value="F:voltage-gated potassium channel activity"/>
    <property type="evidence" value="ECO:0007669"/>
    <property type="project" value="InterPro"/>
</dbReference>
<feature type="transmembrane region" description="Helical" evidence="12">
    <location>
        <begin position="163"/>
        <end position="184"/>
    </location>
</feature>
<keyword evidence="6" id="KW-0851">Voltage-gated channel</keyword>
<name>A0A8J7FLT8_9FLAO</name>
<dbReference type="Gene3D" id="1.10.287.70">
    <property type="match status" value="1"/>
</dbReference>
<dbReference type="Proteomes" id="UP000608754">
    <property type="component" value="Unassembled WGS sequence"/>
</dbReference>
<feature type="transmembrane region" description="Helical" evidence="12">
    <location>
        <begin position="224"/>
        <end position="245"/>
    </location>
</feature>
<comment type="caution">
    <text evidence="14">The sequence shown here is derived from an EMBL/GenBank/DDBJ whole genome shotgun (WGS) entry which is preliminary data.</text>
</comment>
<feature type="transmembrane region" description="Helical" evidence="12">
    <location>
        <begin position="98"/>
        <end position="119"/>
    </location>
</feature>
<dbReference type="EMBL" id="JADGIK010000002">
    <property type="protein sequence ID" value="MBF0596445.1"/>
    <property type="molecule type" value="Genomic_DNA"/>
</dbReference>
<feature type="transmembrane region" description="Helical" evidence="12">
    <location>
        <begin position="37"/>
        <end position="55"/>
    </location>
</feature>
<keyword evidence="7" id="KW-0630">Potassium</keyword>
<feature type="transmembrane region" description="Helical" evidence="12">
    <location>
        <begin position="191"/>
        <end position="212"/>
    </location>
</feature>
<keyword evidence="2" id="KW-0813">Transport</keyword>
<comment type="subcellular location">
    <subcellularLocation>
        <location evidence="1">Membrane</location>
        <topology evidence="1">Multi-pass membrane protein</topology>
    </subcellularLocation>
</comment>
<evidence type="ECO:0000313" key="15">
    <source>
        <dbReference type="Proteomes" id="UP000608754"/>
    </source>
</evidence>
<keyword evidence="15" id="KW-1185">Reference proteome</keyword>
<evidence type="ECO:0000256" key="4">
    <source>
        <dbReference type="ARBA" id="ARBA00022692"/>
    </source>
</evidence>
<dbReference type="GO" id="GO:0001508">
    <property type="term" value="P:action potential"/>
    <property type="evidence" value="ECO:0007669"/>
    <property type="project" value="TreeGrafter"/>
</dbReference>
<dbReference type="PANTHER" id="PTHR11537">
    <property type="entry name" value="VOLTAGE-GATED POTASSIUM CHANNEL"/>
    <property type="match status" value="1"/>
</dbReference>
<evidence type="ECO:0000256" key="3">
    <source>
        <dbReference type="ARBA" id="ARBA00022538"/>
    </source>
</evidence>
<dbReference type="Pfam" id="PF00520">
    <property type="entry name" value="Ion_trans"/>
    <property type="match status" value="1"/>
</dbReference>
<keyword evidence="4 12" id="KW-0812">Transmembrane</keyword>
<feature type="domain" description="Ion transport" evidence="13">
    <location>
        <begin position="36"/>
        <end position="254"/>
    </location>
</feature>
<keyword evidence="5" id="KW-0631">Potassium channel</keyword>
<dbReference type="PANTHER" id="PTHR11537:SF254">
    <property type="entry name" value="POTASSIUM VOLTAGE-GATED CHANNEL PROTEIN SHAB"/>
    <property type="match status" value="1"/>
</dbReference>
<keyword evidence="8 12" id="KW-1133">Transmembrane helix</keyword>
<evidence type="ECO:0000256" key="6">
    <source>
        <dbReference type="ARBA" id="ARBA00022882"/>
    </source>
</evidence>
<protein>
    <submittedName>
        <fullName evidence="14">Ion transporter</fullName>
    </submittedName>
</protein>